<dbReference type="InterPro" id="IPR036457">
    <property type="entry name" value="PPM-type-like_dom_sf"/>
</dbReference>
<comment type="caution">
    <text evidence="4">The sequence shown here is derived from an EMBL/GenBank/DDBJ whole genome shotgun (WGS) entry which is preliminary data.</text>
</comment>
<dbReference type="GO" id="GO:0016791">
    <property type="term" value="F:phosphatase activity"/>
    <property type="evidence" value="ECO:0007669"/>
    <property type="project" value="TreeGrafter"/>
</dbReference>
<dbReference type="SUPFAM" id="SSF81606">
    <property type="entry name" value="PP2C-like"/>
    <property type="match status" value="1"/>
</dbReference>
<reference evidence="4" key="1">
    <citation type="journal article" date="2020" name="mSystems">
        <title>Genome- and Community-Level Interaction Insights into Carbon Utilization and Element Cycling Functions of Hydrothermarchaeota in Hydrothermal Sediment.</title>
        <authorList>
            <person name="Zhou Z."/>
            <person name="Liu Y."/>
            <person name="Xu W."/>
            <person name="Pan J."/>
            <person name="Luo Z.H."/>
            <person name="Li M."/>
        </authorList>
    </citation>
    <scope>NUCLEOTIDE SEQUENCE [LARGE SCALE GENOMIC DNA]</scope>
    <source>
        <strain evidence="4">HyVt-527</strain>
    </source>
</reference>
<evidence type="ECO:0000259" key="3">
    <source>
        <dbReference type="SMART" id="SM00331"/>
    </source>
</evidence>
<feature type="coiled-coil region" evidence="2">
    <location>
        <begin position="34"/>
        <end position="75"/>
    </location>
</feature>
<organism evidence="4">
    <name type="scientific">Caldithrix abyssi</name>
    <dbReference type="NCBI Taxonomy" id="187145"/>
    <lineage>
        <taxon>Bacteria</taxon>
        <taxon>Pseudomonadati</taxon>
        <taxon>Calditrichota</taxon>
        <taxon>Calditrichia</taxon>
        <taxon>Calditrichales</taxon>
        <taxon>Calditrichaceae</taxon>
        <taxon>Caldithrix</taxon>
    </lineage>
</organism>
<evidence type="ECO:0000313" key="4">
    <source>
        <dbReference type="EMBL" id="HHJ52018.1"/>
    </source>
</evidence>
<dbReference type="Pfam" id="PF07228">
    <property type="entry name" value="SpoIIE"/>
    <property type="match status" value="1"/>
</dbReference>
<dbReference type="PANTHER" id="PTHR43156:SF2">
    <property type="entry name" value="STAGE II SPORULATION PROTEIN E"/>
    <property type="match status" value="1"/>
</dbReference>
<dbReference type="InterPro" id="IPR001932">
    <property type="entry name" value="PPM-type_phosphatase-like_dom"/>
</dbReference>
<dbReference type="AlphaFoldDB" id="A0A7V5UE92"/>
<keyword evidence="1" id="KW-0378">Hydrolase</keyword>
<sequence>MNRIASVHGEIMENIYANLGLSYQEVELLEKYKLTYLLDKIQEQQHQLAEHEKQLEKALSKIEKDLNAAREAQMNLLPKELLGVPQIEFKARFHPSLYVSGDTYNVFRLDENHIGVYHIDIAGHGVPAALFSVSLSQLLNTNISRKNLLKVPVTEPPYYKINPPNKVIEMLNEDHSFERNGIYFTMLYMIIDMRENKVTYTRAGHNPPILIRKNGQVEMYDEGGFPVGWDFPRNDSVVELSVSSGDRLFMYSDGITEATDAGEHLFGNERLVQILSEEKGSTLDQTLDKVITRLREFTGKVAFQDDVSILGLAWK</sequence>
<dbReference type="PANTHER" id="PTHR43156">
    <property type="entry name" value="STAGE II SPORULATION PROTEIN E-RELATED"/>
    <property type="match status" value="1"/>
</dbReference>
<proteinExistence type="predicted"/>
<keyword evidence="2" id="KW-0175">Coiled coil</keyword>
<dbReference type="EMBL" id="DROD01000171">
    <property type="protein sequence ID" value="HHJ52018.1"/>
    <property type="molecule type" value="Genomic_DNA"/>
</dbReference>
<feature type="domain" description="PPM-type phosphatase" evidence="3">
    <location>
        <begin position="84"/>
        <end position="314"/>
    </location>
</feature>
<dbReference type="InterPro" id="IPR052016">
    <property type="entry name" value="Bact_Sigma-Reg"/>
</dbReference>
<dbReference type="SMART" id="SM00331">
    <property type="entry name" value="PP2C_SIG"/>
    <property type="match status" value="1"/>
</dbReference>
<gene>
    <name evidence="4" type="ORF">ENJ89_02380</name>
</gene>
<accession>A0A7V5UE92</accession>
<dbReference type="Proteomes" id="UP000886124">
    <property type="component" value="Unassembled WGS sequence"/>
</dbReference>
<name>A0A7V5UE92_CALAY</name>
<evidence type="ECO:0000256" key="1">
    <source>
        <dbReference type="ARBA" id="ARBA00022801"/>
    </source>
</evidence>
<protein>
    <recommendedName>
        <fullName evidence="3">PPM-type phosphatase domain-containing protein</fullName>
    </recommendedName>
</protein>
<dbReference type="Gene3D" id="3.60.40.10">
    <property type="entry name" value="PPM-type phosphatase domain"/>
    <property type="match status" value="1"/>
</dbReference>
<evidence type="ECO:0000256" key="2">
    <source>
        <dbReference type="SAM" id="Coils"/>
    </source>
</evidence>